<dbReference type="RefSeq" id="WP_192000390.1">
    <property type="nucleotide sequence ID" value="NZ_JACYWW010000003.1"/>
</dbReference>
<gene>
    <name evidence="1" type="ORF">IFT38_11285</name>
</gene>
<organism evidence="1 2">
    <name type="scientific">Pseudomonas coleopterorum</name>
    <dbReference type="NCBI Taxonomy" id="1605838"/>
    <lineage>
        <taxon>Bacteria</taxon>
        <taxon>Pseudomonadati</taxon>
        <taxon>Pseudomonadota</taxon>
        <taxon>Gammaproteobacteria</taxon>
        <taxon>Pseudomonadales</taxon>
        <taxon>Pseudomonadaceae</taxon>
        <taxon>Pseudomonas</taxon>
    </lineage>
</organism>
<name>A0ABR9BZ43_9PSED</name>
<protein>
    <submittedName>
        <fullName evidence="1">Uncharacterized protein</fullName>
    </submittedName>
</protein>
<evidence type="ECO:0000313" key="2">
    <source>
        <dbReference type="Proteomes" id="UP000620025"/>
    </source>
</evidence>
<keyword evidence="2" id="KW-1185">Reference proteome</keyword>
<evidence type="ECO:0000313" key="1">
    <source>
        <dbReference type="EMBL" id="MBD8770120.1"/>
    </source>
</evidence>
<reference evidence="1 2" key="1">
    <citation type="journal article" date="2020" name="FEMS Microbiol. Ecol.">
        <title>Temporal dynamics of bacterial communities during seed development and maturation.</title>
        <authorList>
            <person name="Chesneau G."/>
            <person name="Torres-Cortes G."/>
            <person name="Briand M."/>
            <person name="Darrasse A."/>
            <person name="Preveaux A."/>
            <person name="Marais C."/>
            <person name="Jacques M.A."/>
            <person name="Shade A."/>
            <person name="Barret M."/>
        </authorList>
    </citation>
    <scope>NUCLEOTIDE SEQUENCE [LARGE SCALE GENOMIC DNA]</scope>
    <source>
        <strain evidence="1 2">CFBP13599</strain>
    </source>
</reference>
<sequence>MSLAHVKEIIEVSNVIEANRLIKERYELLQIVPGWDADNTPCTLFYLSKPDEEDKADKLNSDWTAGATGA</sequence>
<accession>A0ABR9BZ43</accession>
<proteinExistence type="predicted"/>
<comment type="caution">
    <text evidence="1">The sequence shown here is derived from an EMBL/GenBank/DDBJ whole genome shotgun (WGS) entry which is preliminary data.</text>
</comment>
<dbReference type="EMBL" id="JACYWZ010000004">
    <property type="protein sequence ID" value="MBD8770120.1"/>
    <property type="molecule type" value="Genomic_DNA"/>
</dbReference>
<dbReference type="Proteomes" id="UP000620025">
    <property type="component" value="Unassembled WGS sequence"/>
</dbReference>